<protein>
    <recommendedName>
        <fullName evidence="3">SH3 domain-containing protein</fullName>
    </recommendedName>
</protein>
<sequence>MATTGGPRTRRKSQANLAQIIQLLSQPPPQCKALYDFEVKDKKATDNDRLPFVKDDALTVIQRVDASCAEEMLEDKIEIFLISYVEFNLPAKHLTEWDQPPMSVVDAETCTSAAVQSSTALKHSNTKNNTKNHHSFISFTIANKSSHASQNCHSMEISPPVLISSSNPQLPQGSENCLGWAYFSASSQIHVSTAAFIVTQHLSSPVTTGPSFTFLLDVPSPGTFGTMNPPFPAPPFPGYHCPLTSTLPGAVMHLL</sequence>
<comment type="caution">
    <text evidence="4">The sequence shown here is derived from an EMBL/GenBank/DDBJ whole genome shotgun (WGS) entry which is preliminary data.</text>
</comment>
<dbReference type="Gene3D" id="2.30.30.40">
    <property type="entry name" value="SH3 Domains"/>
    <property type="match status" value="1"/>
</dbReference>
<dbReference type="InterPro" id="IPR001452">
    <property type="entry name" value="SH3_domain"/>
</dbReference>
<dbReference type="SUPFAM" id="SSF50044">
    <property type="entry name" value="SH3-domain"/>
    <property type="match status" value="1"/>
</dbReference>
<reference evidence="4" key="1">
    <citation type="submission" date="2020-08" db="EMBL/GenBank/DDBJ databases">
        <authorList>
            <person name="Shumante A."/>
            <person name="Zimin A.V."/>
            <person name="Puiu D."/>
            <person name="Salzberg S.L."/>
        </authorList>
    </citation>
    <scope>NUCLEOTIDE SEQUENCE</scope>
    <source>
        <strain evidence="4">WC2-LM</strain>
        <tissue evidence="4">Liver</tissue>
    </source>
</reference>
<evidence type="ECO:0000313" key="5">
    <source>
        <dbReference type="Proteomes" id="UP000662637"/>
    </source>
</evidence>
<dbReference type="PROSITE" id="PS50002">
    <property type="entry name" value="SH3"/>
    <property type="match status" value="1"/>
</dbReference>
<organism evidence="4 5">
    <name type="scientific">Marmota monax</name>
    <name type="common">Woodchuck</name>
    <dbReference type="NCBI Taxonomy" id="9995"/>
    <lineage>
        <taxon>Eukaryota</taxon>
        <taxon>Metazoa</taxon>
        <taxon>Chordata</taxon>
        <taxon>Craniata</taxon>
        <taxon>Vertebrata</taxon>
        <taxon>Euteleostomi</taxon>
        <taxon>Mammalia</taxon>
        <taxon>Eutheria</taxon>
        <taxon>Euarchontoglires</taxon>
        <taxon>Glires</taxon>
        <taxon>Rodentia</taxon>
        <taxon>Sciuromorpha</taxon>
        <taxon>Sciuridae</taxon>
        <taxon>Xerinae</taxon>
        <taxon>Marmotini</taxon>
        <taxon>Marmota</taxon>
    </lineage>
</organism>
<name>A0A834V0R2_MARMO</name>
<dbReference type="AlphaFoldDB" id="A0A834V0R2"/>
<proteinExistence type="predicted"/>
<evidence type="ECO:0000259" key="3">
    <source>
        <dbReference type="PROSITE" id="PS50002"/>
    </source>
</evidence>
<evidence type="ECO:0000256" key="1">
    <source>
        <dbReference type="ARBA" id="ARBA00022443"/>
    </source>
</evidence>
<dbReference type="EMBL" id="WJEC01002049">
    <property type="protein sequence ID" value="KAF7477254.1"/>
    <property type="molecule type" value="Genomic_DNA"/>
</dbReference>
<dbReference type="InterPro" id="IPR036028">
    <property type="entry name" value="SH3-like_dom_sf"/>
</dbReference>
<evidence type="ECO:0000256" key="2">
    <source>
        <dbReference type="PROSITE-ProRule" id="PRU00192"/>
    </source>
</evidence>
<gene>
    <name evidence="4" type="ORF">GHT09_011667</name>
</gene>
<keyword evidence="1 2" id="KW-0728">SH3 domain</keyword>
<feature type="domain" description="SH3" evidence="3">
    <location>
        <begin position="26"/>
        <end position="99"/>
    </location>
</feature>
<dbReference type="Proteomes" id="UP000662637">
    <property type="component" value="Unassembled WGS sequence"/>
</dbReference>
<accession>A0A834V0R2</accession>
<evidence type="ECO:0000313" key="4">
    <source>
        <dbReference type="EMBL" id="KAF7477254.1"/>
    </source>
</evidence>